<organism evidence="2 3">
    <name type="scientific">Enterococcus gallinarum</name>
    <dbReference type="NCBI Taxonomy" id="1353"/>
    <lineage>
        <taxon>Bacteria</taxon>
        <taxon>Bacillati</taxon>
        <taxon>Bacillota</taxon>
        <taxon>Bacilli</taxon>
        <taxon>Lactobacillales</taxon>
        <taxon>Enterococcaceae</taxon>
        <taxon>Enterococcus</taxon>
    </lineage>
</organism>
<reference evidence="1" key="2">
    <citation type="submission" date="2023-03" db="EMBL/GenBank/DDBJ databases">
        <authorList>
            <person name="Shen W."/>
            <person name="Cai J."/>
        </authorList>
    </citation>
    <scope>NUCLEOTIDE SEQUENCE</scope>
    <source>
        <strain evidence="1">K69-2</strain>
    </source>
</reference>
<name>A0A376H3Q9_ENTGA</name>
<dbReference type="OrthoDB" id="1902160at2"/>
<evidence type="ECO:0000313" key="2">
    <source>
        <dbReference type="EMBL" id="STD82809.1"/>
    </source>
</evidence>
<proteinExistence type="predicted"/>
<evidence type="ECO:0000313" key="1">
    <source>
        <dbReference type="EMBL" id="MDT2689456.1"/>
    </source>
</evidence>
<evidence type="ECO:0000313" key="3">
    <source>
        <dbReference type="Proteomes" id="UP000254807"/>
    </source>
</evidence>
<dbReference type="Proteomes" id="UP001183682">
    <property type="component" value="Unassembled WGS sequence"/>
</dbReference>
<protein>
    <submittedName>
        <fullName evidence="2">Uncharacterized protein</fullName>
    </submittedName>
</protein>
<dbReference type="AlphaFoldDB" id="A0A376H3Q9"/>
<accession>A0A376H3Q9</accession>
<dbReference type="RefSeq" id="WP_060814590.1">
    <property type="nucleotide sequence ID" value="NZ_JARPZN010000002.1"/>
</dbReference>
<gene>
    <name evidence="2" type="ORF">NCTC12360_01245</name>
    <name evidence="1" type="ORF">P7E30_04415</name>
</gene>
<dbReference type="Proteomes" id="UP000254807">
    <property type="component" value="Unassembled WGS sequence"/>
</dbReference>
<keyword evidence="3" id="KW-1185">Reference proteome</keyword>
<dbReference type="EMBL" id="JARPZN010000002">
    <property type="protein sequence ID" value="MDT2689456.1"/>
    <property type="molecule type" value="Genomic_DNA"/>
</dbReference>
<sequence length="250" mass="28241">MTNDLQRGIVATLHITSKDTISLSDVEKTITILRSYFSQVILAVSEVTRPEIKRYLWQLPPQIYLFELPAVGAGPARRQAVARAGKAFPQLASFQLCDFDRLITWCEEYPDELAALSCQPFPTNTFCILGRTKKAFLSHPTAWQRTEKLVNEIAAEVFHIKGLDITAGSVLFSAELIPLLVSADSSRWTDGEWPTKVKHHGGHIFYQACEGLCYKERNTDHLQAQPAYQLMRRLQIAAAIADSLYLEREF</sequence>
<dbReference type="EMBL" id="UFYW01000001">
    <property type="protein sequence ID" value="STD82809.1"/>
    <property type="molecule type" value="Genomic_DNA"/>
</dbReference>
<reference evidence="2 3" key="1">
    <citation type="submission" date="2018-06" db="EMBL/GenBank/DDBJ databases">
        <authorList>
            <consortium name="Pathogen Informatics"/>
            <person name="Doyle S."/>
        </authorList>
    </citation>
    <scope>NUCLEOTIDE SEQUENCE [LARGE SCALE GENOMIC DNA]</scope>
    <source>
        <strain evidence="2 3">NCTC12360</strain>
    </source>
</reference>